<evidence type="ECO:0000256" key="1">
    <source>
        <dbReference type="ARBA" id="ARBA00022737"/>
    </source>
</evidence>
<feature type="repeat" description="ANK" evidence="3">
    <location>
        <begin position="1503"/>
        <end position="1525"/>
    </location>
</feature>
<feature type="repeat" description="ANK" evidence="3">
    <location>
        <begin position="2274"/>
        <end position="2298"/>
    </location>
</feature>
<feature type="repeat" description="ANK" evidence="3">
    <location>
        <begin position="1350"/>
        <end position="1382"/>
    </location>
</feature>
<feature type="repeat" description="ANK" evidence="3">
    <location>
        <begin position="1838"/>
        <end position="1870"/>
    </location>
</feature>
<feature type="compositionally biased region" description="Low complexity" evidence="4">
    <location>
        <begin position="2241"/>
        <end position="2261"/>
    </location>
</feature>
<sequence>MSPISEFMLRGDPRYFHPHVRRDSSTRSDLSTDTARTAGGDVEILDAVGRAKAFGLCLRRIWAVSANLPGRENSLPSLIPAPGMFSVPSHDRQHHEHQQCTFDFCEHSRVDFTSVAQHHEGCEENCGNYTFPLDQLTDRVEKGKFTAWKLASVLLDDPPSLLDSTRPYMAISHVWADGTGAGIWGPGKVNKCLYEFFCGIAHEFQCEGCWWDTISIPRDDETRGKALNSMQNYYAAARITLVHDLYLREWEWVDADTACFAVVMSPWYSRGWTALELAKSHKIKILFKARNDRYLIKDLDVDILAEIPPSSPHYATAEAIRKLRSARIQSFGDLLSILGPRDTSKPRDIPIISGLLAGVDVSGGLSQQEIYQRILRKLGKVAQGHLFHNSATMSAPGFSWCPTNILDMPIAEPKSALLELRENGDLEGTWRAYAINSVEENDFIWHSTHPLTRASLKSVLNGKSKGKHVFLAEIGLSSYRALLVRLMRSEEETTKVFCCHFVGPVYFRSALGSNKGDKCQEIEVRIGSTERMQEIDEEAWDYICDTIKELKATDEADSLEDTATTGRDAKHESSDGITRMTSEEDDPLSVGSQDWKALLYLEKDMNASQQLFDESQRFPPSKDTSSKSPDEMAMFFVNNQNSPNFLTSIQAFFYGNEGIIQKVKDWLTSQESNIETGRMMLLLLDENVKIKLDSDKFSARHPRLGGEALRLAVEKGEQGKFESLVTLLLDHGAAHIPNTTDGRMPIHFAVESDNVEVVRGLLTSETNPADPDAKNADGQSAIHLAAKNDSREIAELLVGRMKSKSLDAQDSMGRTALIVAAEEGRFEIAQLLLGRGASAKVRDPIGHIALHYAAREGHDGIVLALLKHAVTESQKNETGPESSQPVVADDDDGKSEAKKPNEEPNGQSGGKPDGESDDKLDSEGGGKLFGGTDAKGLRLERDKKAEPDILNREQQMALHLAAQKGKTSVVETLLKFGVKPSTVDSEKRTVLLLAAEDGHADTVGTLLEMSRHSWDQEKLDIALLSAAGKWYPEVVIKLHGGGARSGRQDSDGMTALHYAIEAKDERITEMLIKTQKDVDTKDYKKQQSALSKALDKELNKTVMALLEKGADANNKDSRQRTALHWAAIRRNEKIVSELLKRNDRSIVDEQDTLSRTALHWAARSGSAEVTRLLLRAQANPFALDKHGRSALILAAELRRVEAVKTLLDDRSDPTTRDKDGKSALDLAATKGFDEVVLELLKSPKMEDDKATERALKLAAEEAHLSVSIMLYEKIKDSSLRDSTVPTILFSAATASASTLVIERLIKMVTNPNHQDKDGRTALMLAVLNRKRLLFDKLLGLEANPDLQDNEKRTALMMAAKIDDSESVEALLRANANPNVQDKEDYTALHYAAEREGVRSVRALRNSGATDFNVRDSRNRTALHIAMEKLPTASRSLLYFHYRPRTRGNNIWYYLLRSGAKPNIQDKEGQTPLHWAVRKGRMDIAIALFDSLSNSVNLDIPDAEGRTPLLLAAERAYCDMVDLLLQDYEFQPDVQDKTGRTPLLLAAEGGDVESVSVLLASHANPNLADKLSRTPLLQAARNGHMMVVDELIGNQKAKPTIDARDNMGRTALLLAAENGHARIVESLLREGASPSIVDYEGKRAWQKAMDKGHASVVDSLLFRLDKPTQDMEAVNEALLLASRRGWTELVKVLLKQEADVTFKSSEGRTALHMAVMGGHHEVVQMLLGKGISIVIKDRNDRTALMQATEHGFESIVELLLAREEVITDIDGWMGPEALRCAAEKGNKGIVSRLLQSNVNPNAVDSARRTAMVLAAANGNREIVDFLLQQHADAEIQDNQSRTALHHAAWGGYDDVVKSLLEYGADVNALDNRKQSALHLAAERASRRVVELFLEKGANANVKSIDGQTVLHRAAWGGSREVVKLLRKSGADPFIRDDLNNKPWQVAAEKGHESTVKTLLEEEKSVCDELISKKKGLVFAAQKGYTAIAEALLNKGAEAMVKDQDGLTPLHWAAKRGDHEMVELLINRDGSINALDNQRRTPLCLGVLEGRATVVHMLLQRGADPNIPGEMGRTVLHLAAQNGNWEIVRILDNHKADPHARDNQKQKAWLLAAEAGYHQITRLLLKREVDLNPQNQRIEELFLQMAARGFTSMVQLLLEIKVNKDAKDRLGRVAIGLAAEMEKDEIVELLLKWGANPGIPDSNRQTPLLWAAKSGNVRLMKLILDNITSKSSEAPGEPSGPKNNNPVTNGNNNNTTSSSTKNASTREEILNHTDCQGRTALLIAIENGRDDAVKLLLNKGLPDINLDVQDTAKRTALHLAAERGNDDLVELLLKDAADDQGLRKKPDPTLRDTLGRTALLLAAEYGHNAVVEALLRISPETVDIPDSQERTALQVAAEQGNSNMIGTLLDKGADQDHQDHLGRTALLLAAENGEKEVVDLLLKENANQELADKNKRTPLLLAVANGDKAIVKALLDYPMADFNAWHSNDQSLLHKAVKSGNKDVAWLVAERITRLHSPLDGRAGRQSPSDGWASPASG</sequence>
<feature type="repeat" description="ANK" evidence="3">
    <location>
        <begin position="1153"/>
        <end position="1185"/>
    </location>
</feature>
<feature type="region of interest" description="Disordered" evidence="4">
    <location>
        <begin position="555"/>
        <end position="589"/>
    </location>
</feature>
<evidence type="ECO:0000256" key="2">
    <source>
        <dbReference type="ARBA" id="ARBA00023043"/>
    </source>
</evidence>
<dbReference type="Proteomes" id="UP000750711">
    <property type="component" value="Unassembled WGS sequence"/>
</dbReference>
<dbReference type="Pfam" id="PF00023">
    <property type="entry name" value="Ank"/>
    <property type="match status" value="2"/>
</dbReference>
<dbReference type="SUPFAM" id="SSF48403">
    <property type="entry name" value="Ankyrin repeat"/>
    <property type="match status" value="6"/>
</dbReference>
<comment type="caution">
    <text evidence="5">The sequence shown here is derived from an EMBL/GenBank/DDBJ whole genome shotgun (WGS) entry which is preliminary data.</text>
</comment>
<feature type="repeat" description="ANK" evidence="3">
    <location>
        <begin position="953"/>
        <end position="985"/>
    </location>
</feature>
<feature type="repeat" description="ANK" evidence="3">
    <location>
        <begin position="2003"/>
        <end position="2035"/>
    </location>
</feature>
<evidence type="ECO:0008006" key="7">
    <source>
        <dbReference type="Google" id="ProtNLM"/>
    </source>
</evidence>
<feature type="compositionally biased region" description="Polar residues" evidence="4">
    <location>
        <begin position="872"/>
        <end position="885"/>
    </location>
</feature>
<feature type="compositionally biased region" description="Basic and acidic residues" evidence="4">
    <location>
        <begin position="912"/>
        <end position="924"/>
    </location>
</feature>
<feature type="repeat" description="ANK" evidence="3">
    <location>
        <begin position="1606"/>
        <end position="1638"/>
    </location>
</feature>
<gene>
    <name evidence="5" type="ORF">GP486_004548</name>
</gene>
<feature type="repeat" description="ANK" evidence="3">
    <location>
        <begin position="1904"/>
        <end position="1936"/>
    </location>
</feature>
<name>A0A9P8LAN7_9PEZI</name>
<feature type="region of interest" description="Disordered" evidence="4">
    <location>
        <begin position="2228"/>
        <end position="2263"/>
    </location>
</feature>
<feature type="repeat" description="ANK" evidence="3">
    <location>
        <begin position="2036"/>
        <end position="2068"/>
    </location>
</feature>
<feature type="repeat" description="ANK" evidence="3">
    <location>
        <begin position="1186"/>
        <end position="1218"/>
    </location>
</feature>
<feature type="repeat" description="ANK" evidence="3">
    <location>
        <begin position="2419"/>
        <end position="2451"/>
    </location>
</feature>
<dbReference type="Gene3D" id="1.25.40.20">
    <property type="entry name" value="Ankyrin repeat-containing domain"/>
    <property type="match status" value="10"/>
</dbReference>
<keyword evidence="6" id="KW-1185">Reference proteome</keyword>
<dbReference type="PROSITE" id="PS50088">
    <property type="entry name" value="ANK_REPEAT"/>
    <property type="match status" value="28"/>
</dbReference>
<evidence type="ECO:0000313" key="5">
    <source>
        <dbReference type="EMBL" id="KAH0558812.1"/>
    </source>
</evidence>
<feature type="repeat" description="ANK" evidence="3">
    <location>
        <begin position="2386"/>
        <end position="2418"/>
    </location>
</feature>
<feature type="region of interest" description="Disordered" evidence="4">
    <location>
        <begin position="872"/>
        <end position="940"/>
    </location>
</feature>
<keyword evidence="1" id="KW-0677">Repeat</keyword>
<feature type="repeat" description="ANK" evidence="3">
    <location>
        <begin position="2168"/>
        <end position="2200"/>
    </location>
</feature>
<protein>
    <recommendedName>
        <fullName evidence="7">Heterokaryon incompatibility domain-containing protein</fullName>
    </recommendedName>
</protein>
<feature type="repeat" description="ANK" evidence="3">
    <location>
        <begin position="1772"/>
        <end position="1804"/>
    </location>
</feature>
<dbReference type="Pfam" id="PF13637">
    <property type="entry name" value="Ank_4"/>
    <property type="match status" value="1"/>
</dbReference>
<feature type="repeat" description="ANK" evidence="3">
    <location>
        <begin position="777"/>
        <end position="798"/>
    </location>
</feature>
<dbReference type="SMART" id="SM00248">
    <property type="entry name" value="ANK"/>
    <property type="match status" value="47"/>
</dbReference>
<feature type="region of interest" description="Disordered" evidence="4">
    <location>
        <begin position="2516"/>
        <end position="2536"/>
    </location>
</feature>
<dbReference type="EMBL" id="JAGHQM010000731">
    <property type="protein sequence ID" value="KAH0558812.1"/>
    <property type="molecule type" value="Genomic_DNA"/>
</dbReference>
<feature type="repeat" description="ANK" evidence="3">
    <location>
        <begin position="845"/>
        <end position="877"/>
    </location>
</feature>
<dbReference type="PANTHER" id="PTHR24123">
    <property type="entry name" value="ANKYRIN REPEAT-CONTAINING"/>
    <property type="match status" value="1"/>
</dbReference>
<feature type="repeat" description="ANK" evidence="3">
    <location>
        <begin position="2310"/>
        <end position="2336"/>
    </location>
</feature>
<feature type="repeat" description="ANK" evidence="3">
    <location>
        <begin position="1051"/>
        <end position="1083"/>
    </location>
</feature>
<evidence type="ECO:0000313" key="6">
    <source>
        <dbReference type="Proteomes" id="UP000750711"/>
    </source>
</evidence>
<dbReference type="PROSITE" id="PS50297">
    <property type="entry name" value="ANK_REP_REGION"/>
    <property type="match status" value="23"/>
</dbReference>
<organism evidence="5 6">
    <name type="scientific">Trichoglossum hirsutum</name>
    <dbReference type="NCBI Taxonomy" id="265104"/>
    <lineage>
        <taxon>Eukaryota</taxon>
        <taxon>Fungi</taxon>
        <taxon>Dikarya</taxon>
        <taxon>Ascomycota</taxon>
        <taxon>Pezizomycotina</taxon>
        <taxon>Geoglossomycetes</taxon>
        <taxon>Geoglossales</taxon>
        <taxon>Geoglossaceae</taxon>
        <taxon>Trichoglossum</taxon>
    </lineage>
</organism>
<reference evidence="5" key="1">
    <citation type="submission" date="2021-03" db="EMBL/GenBank/DDBJ databases">
        <title>Comparative genomics and phylogenomic investigation of the class Geoglossomycetes provide insights into ecological specialization and systematics.</title>
        <authorList>
            <person name="Melie T."/>
            <person name="Pirro S."/>
            <person name="Miller A.N."/>
            <person name="Quandt A."/>
        </authorList>
    </citation>
    <scope>NUCLEOTIDE SEQUENCE</scope>
    <source>
        <strain evidence="5">CAQ_001_2017</strain>
    </source>
</reference>
<evidence type="ECO:0000256" key="3">
    <source>
        <dbReference type="PROSITE-ProRule" id="PRU00023"/>
    </source>
</evidence>
<feature type="repeat" description="ANK" evidence="3">
    <location>
        <begin position="1467"/>
        <end position="1502"/>
    </location>
</feature>
<feature type="repeat" description="ANK" evidence="3">
    <location>
        <begin position="1871"/>
        <end position="1903"/>
    </location>
</feature>
<dbReference type="InterPro" id="IPR002110">
    <property type="entry name" value="Ankyrin_rpt"/>
</dbReference>
<feature type="repeat" description="ANK" evidence="3">
    <location>
        <begin position="2069"/>
        <end position="2101"/>
    </location>
</feature>
<feature type="repeat" description="ANK" evidence="3">
    <location>
        <begin position="741"/>
        <end position="773"/>
    </location>
</feature>
<accession>A0A9P8LAN7</accession>
<feature type="repeat" description="ANK" evidence="3">
    <location>
        <begin position="1537"/>
        <end position="1569"/>
    </location>
</feature>
<feature type="repeat" description="ANK" evidence="3">
    <location>
        <begin position="1705"/>
        <end position="1737"/>
    </location>
</feature>
<dbReference type="Pfam" id="PF12796">
    <property type="entry name" value="Ank_2"/>
    <property type="match status" value="14"/>
</dbReference>
<keyword evidence="2 3" id="KW-0040">ANK repeat</keyword>
<dbReference type="PRINTS" id="PR01415">
    <property type="entry name" value="ANKYRIN"/>
</dbReference>
<feature type="repeat" description="ANK" evidence="3">
    <location>
        <begin position="1317"/>
        <end position="1349"/>
    </location>
</feature>
<dbReference type="InterPro" id="IPR051165">
    <property type="entry name" value="Multifunctional_ANK_Repeat"/>
</dbReference>
<evidence type="ECO:0000256" key="4">
    <source>
        <dbReference type="SAM" id="MobiDB-lite"/>
    </source>
</evidence>
<feature type="repeat" description="ANK" evidence="3">
    <location>
        <begin position="1805"/>
        <end position="1837"/>
    </location>
</feature>
<proteinExistence type="predicted"/>
<dbReference type="InterPro" id="IPR036770">
    <property type="entry name" value="Ankyrin_rpt-contain_sf"/>
</dbReference>
<dbReference type="PANTHER" id="PTHR24123:SF33">
    <property type="entry name" value="PROTEIN HOS4"/>
    <property type="match status" value="1"/>
</dbReference>
<feature type="repeat" description="ANK" evidence="3">
    <location>
        <begin position="812"/>
        <end position="844"/>
    </location>
</feature>